<sequence>MILKDRFYSPASLIHQMYHIRFFKVPAIKRAGKECDLQCVLTLTNDLGDDYFFGNADLQVSIRSHSKDHTKQDIIKQALIKWTPGMRACKCSVKFSTSTKVKSIQVEVDVTKSENHLDPDVISYFVPLFSTVVDLKGDYCTMEKLAVRKMLLSDKSTVEITEETGESIARHVWDAGLAMTQLLPGTWVPKFDTPSPKIIELGSGCGIVGIALARLFPKASLTLTDLDDATEVCTRNLRLNQLPNAKFECLDWDKRDNLSSNWDLVVATDCTYNTDSYNALLSTLDCLVGPRTTVLIAHKNRHEAEHLFFSAVADRFTLQSDTCESYHGQKVRIITFTR</sequence>
<reference evidence="1" key="2">
    <citation type="submission" date="2014-06" db="EMBL/GenBank/DDBJ databases">
        <title>The complete genome of Blastobotrys (Arxula) adeninivorans LS3 - a yeast of biotechnological interest.</title>
        <authorList>
            <person name="Kunze G."/>
            <person name="Gaillardin C."/>
            <person name="Czernicka M."/>
            <person name="Durrens P."/>
            <person name="Martin T."/>
            <person name="Boer E."/>
            <person name="Gabaldon T."/>
            <person name="Cruz J."/>
            <person name="Talla E."/>
            <person name="Marck C."/>
            <person name="Goffeau A."/>
            <person name="Barbe V."/>
            <person name="Baret P."/>
            <person name="Baronian K."/>
            <person name="Beier S."/>
            <person name="Bleykasten C."/>
            <person name="Bode R."/>
            <person name="Casaregola S."/>
            <person name="Despons L."/>
            <person name="Fairhead C."/>
            <person name="Giersberg M."/>
            <person name="Gierski P."/>
            <person name="Hahnel U."/>
            <person name="Hartmann A."/>
            <person name="Jankowska D."/>
            <person name="Jubin C."/>
            <person name="Jung P."/>
            <person name="Lafontaine I."/>
            <person name="Leh-Louis V."/>
            <person name="Lemaire M."/>
            <person name="Marcet-Houben M."/>
            <person name="Mascher M."/>
            <person name="Morel G."/>
            <person name="Richard G.-F."/>
            <person name="Riechen J."/>
            <person name="Sacerdot C."/>
            <person name="Sarkar A."/>
            <person name="Savel G."/>
            <person name="Schacherer J."/>
            <person name="Sherman D."/>
            <person name="Straub M.-L."/>
            <person name="Stein N."/>
            <person name="Thierry A."/>
            <person name="Trautwein-Schult A."/>
            <person name="Westhof E."/>
            <person name="Worch S."/>
            <person name="Dujon B."/>
            <person name="Souciet J.-L."/>
            <person name="Wincker P."/>
            <person name="Scholz U."/>
            <person name="Neuveglise N."/>
        </authorList>
    </citation>
    <scope>NUCLEOTIDE SEQUENCE</scope>
    <source>
        <strain evidence="1">LS3</strain>
    </source>
</reference>
<dbReference type="GO" id="GO:0008757">
    <property type="term" value="F:S-adenosylmethionine-dependent methyltransferase activity"/>
    <property type="evidence" value="ECO:0007669"/>
    <property type="project" value="UniProtKB-ARBA"/>
</dbReference>
<name>A0A060T4B8_BLAAD</name>
<dbReference type="InterPro" id="IPR029063">
    <property type="entry name" value="SAM-dependent_MTases_sf"/>
</dbReference>
<dbReference type="CDD" id="cd02440">
    <property type="entry name" value="AdoMet_MTases"/>
    <property type="match status" value="1"/>
</dbReference>
<dbReference type="Gene3D" id="3.40.50.150">
    <property type="entry name" value="Vaccinia Virus protein VP39"/>
    <property type="match status" value="1"/>
</dbReference>
<dbReference type="PANTHER" id="PTHR14614:SF132">
    <property type="entry name" value="PROTEIN-LYSINE METHYLTRANSFERASE C42C1.13"/>
    <property type="match status" value="1"/>
</dbReference>
<dbReference type="AlphaFoldDB" id="A0A060T4B8"/>
<dbReference type="GO" id="GO:0005829">
    <property type="term" value="C:cytosol"/>
    <property type="evidence" value="ECO:0007669"/>
    <property type="project" value="TreeGrafter"/>
</dbReference>
<dbReference type="PANTHER" id="PTHR14614">
    <property type="entry name" value="HEPATOCELLULAR CARCINOMA-ASSOCIATED ANTIGEN"/>
    <property type="match status" value="1"/>
</dbReference>
<proteinExistence type="predicted"/>
<dbReference type="SUPFAM" id="SSF53335">
    <property type="entry name" value="S-adenosyl-L-methionine-dependent methyltransferases"/>
    <property type="match status" value="1"/>
</dbReference>
<gene>
    <name evidence="1" type="ORF">GNLVRS02_ARAD1C03234g</name>
</gene>
<accession>A0A060T4B8</accession>
<dbReference type="InterPro" id="IPR019410">
    <property type="entry name" value="Methyltransf_16"/>
</dbReference>
<protein>
    <submittedName>
        <fullName evidence="1">ARAD1C03234p</fullName>
    </submittedName>
</protein>
<reference evidence="1" key="1">
    <citation type="submission" date="2014-02" db="EMBL/GenBank/DDBJ databases">
        <authorList>
            <person name="Genoscope - CEA"/>
        </authorList>
    </citation>
    <scope>NUCLEOTIDE SEQUENCE</scope>
    <source>
        <strain evidence="1">LS3</strain>
    </source>
</reference>
<dbReference type="Pfam" id="PF10294">
    <property type="entry name" value="Methyltransf_16"/>
    <property type="match status" value="1"/>
</dbReference>
<organism evidence="1">
    <name type="scientific">Blastobotrys adeninivorans</name>
    <name type="common">Yeast</name>
    <name type="synonym">Arxula adeninivorans</name>
    <dbReference type="NCBI Taxonomy" id="409370"/>
    <lineage>
        <taxon>Eukaryota</taxon>
        <taxon>Fungi</taxon>
        <taxon>Dikarya</taxon>
        <taxon>Ascomycota</taxon>
        <taxon>Saccharomycotina</taxon>
        <taxon>Dipodascomycetes</taxon>
        <taxon>Dipodascales</taxon>
        <taxon>Trichomonascaceae</taxon>
        <taxon>Blastobotrys</taxon>
    </lineage>
</organism>
<dbReference type="PhylomeDB" id="A0A060T4B8"/>
<evidence type="ECO:0000313" key="1">
    <source>
        <dbReference type="EMBL" id="CDP34036.1"/>
    </source>
</evidence>
<dbReference type="EMBL" id="HG937693">
    <property type="protein sequence ID" value="CDP34036.1"/>
    <property type="molecule type" value="Genomic_DNA"/>
</dbReference>